<dbReference type="InterPro" id="IPR045853">
    <property type="entry name" value="Pep_chain_release_fac_I_sf"/>
</dbReference>
<dbReference type="PANTHER" id="PTHR34460:SF2">
    <property type="entry name" value="OS04G0405500 PROTEIN"/>
    <property type="match status" value="1"/>
</dbReference>
<dbReference type="SUPFAM" id="SSF75620">
    <property type="entry name" value="Release factor"/>
    <property type="match status" value="1"/>
</dbReference>
<dbReference type="AlphaFoldDB" id="A0A5D3C909"/>
<name>A0A5D3C909_CUCMM</name>
<dbReference type="EMBL" id="SSTD01013081">
    <property type="protein sequence ID" value="TYK07772.1"/>
    <property type="molecule type" value="Genomic_DNA"/>
</dbReference>
<dbReference type="InterPro" id="IPR005139">
    <property type="entry name" value="PCRF"/>
</dbReference>
<organism evidence="3 4">
    <name type="scientific">Cucumis melo var. makuwa</name>
    <name type="common">Oriental melon</name>
    <dbReference type="NCBI Taxonomy" id="1194695"/>
    <lineage>
        <taxon>Eukaryota</taxon>
        <taxon>Viridiplantae</taxon>
        <taxon>Streptophyta</taxon>
        <taxon>Embryophyta</taxon>
        <taxon>Tracheophyta</taxon>
        <taxon>Spermatophyta</taxon>
        <taxon>Magnoliopsida</taxon>
        <taxon>eudicotyledons</taxon>
        <taxon>Gunneridae</taxon>
        <taxon>Pentapetalae</taxon>
        <taxon>rosids</taxon>
        <taxon>fabids</taxon>
        <taxon>Cucurbitales</taxon>
        <taxon>Cucurbitaceae</taxon>
        <taxon>Benincaseae</taxon>
        <taxon>Cucumis</taxon>
    </lineage>
</organism>
<reference evidence="3 4" key="1">
    <citation type="submission" date="2019-08" db="EMBL/GenBank/DDBJ databases">
        <title>Draft genome sequences of two oriental melons (Cucumis melo L. var makuwa).</title>
        <authorList>
            <person name="Kwon S.-Y."/>
        </authorList>
    </citation>
    <scope>NUCLEOTIDE SEQUENCE [LARGE SCALE GENOMIC DNA]</scope>
    <source>
        <strain evidence="4">cv. Chang Bougi</strain>
        <tissue evidence="3">Leaf</tissue>
    </source>
</reference>
<feature type="domain" description="Peptide chain release factor" evidence="2">
    <location>
        <begin position="107"/>
        <end position="134"/>
    </location>
</feature>
<dbReference type="GO" id="GO:0006415">
    <property type="term" value="P:translational termination"/>
    <property type="evidence" value="ECO:0007669"/>
    <property type="project" value="InterPro"/>
</dbReference>
<dbReference type="Pfam" id="PF03462">
    <property type="entry name" value="PCRF"/>
    <property type="match status" value="1"/>
</dbReference>
<evidence type="ECO:0000259" key="2">
    <source>
        <dbReference type="Pfam" id="PF03462"/>
    </source>
</evidence>
<sequence length="151" mass="16280">MIQTSSSSSSASSSYWVSSSSDEEGRFQQAATYGQAGRSKNKGWAFASPMRAFTKPSSSSSEGKRESSEKNSTPNLDAIPSLLTPLHSANGNILCGGSDKKVKCIDKNEYGVHRVQRVPQTETQGRMHTSTATVAIMPEVPDLLLMLHFGH</sequence>
<feature type="region of interest" description="Disordered" evidence="1">
    <location>
        <begin position="26"/>
        <end position="82"/>
    </location>
</feature>
<gene>
    <name evidence="3" type="ORF">E5676_scaffold1737G00480</name>
</gene>
<comment type="caution">
    <text evidence="3">The sequence shown here is derived from an EMBL/GenBank/DDBJ whole genome shotgun (WGS) entry which is preliminary data.</text>
</comment>
<evidence type="ECO:0000313" key="3">
    <source>
        <dbReference type="EMBL" id="TYK07772.1"/>
    </source>
</evidence>
<protein>
    <submittedName>
        <fullName evidence="3">Putative serine-rich protein-like protein</fullName>
    </submittedName>
</protein>
<dbReference type="Proteomes" id="UP000321947">
    <property type="component" value="Unassembled WGS sequence"/>
</dbReference>
<proteinExistence type="predicted"/>
<dbReference type="Gene3D" id="3.30.70.1660">
    <property type="match status" value="1"/>
</dbReference>
<dbReference type="PANTHER" id="PTHR34460">
    <property type="entry name" value="VITELLOGENIN-LIKE PROTEIN"/>
    <property type="match status" value="1"/>
</dbReference>
<accession>A0A5D3C909</accession>
<evidence type="ECO:0000256" key="1">
    <source>
        <dbReference type="SAM" id="MobiDB-lite"/>
    </source>
</evidence>
<evidence type="ECO:0000313" key="4">
    <source>
        <dbReference type="Proteomes" id="UP000321947"/>
    </source>
</evidence>